<sequence length="55" mass="6057">MAAMQGDGQPKAAQNEPVPLGTMLTKGAVRDNLPPVLGPWRSMNSKWRPMLKRKV</sequence>
<comment type="caution">
    <text evidence="2">The sequence shown here is derived from an EMBL/GenBank/DDBJ whole genome shotgun (WGS) entry which is preliminary data.</text>
</comment>
<feature type="region of interest" description="Disordered" evidence="1">
    <location>
        <begin position="1"/>
        <end position="43"/>
    </location>
</feature>
<dbReference type="AlphaFoldDB" id="A0AAD9JA51"/>
<evidence type="ECO:0000313" key="2">
    <source>
        <dbReference type="EMBL" id="KAK2149069.1"/>
    </source>
</evidence>
<gene>
    <name evidence="2" type="ORF">LSH36_469g01022</name>
</gene>
<accession>A0AAD9JA51</accession>
<organism evidence="2 3">
    <name type="scientific">Paralvinella palmiformis</name>
    <dbReference type="NCBI Taxonomy" id="53620"/>
    <lineage>
        <taxon>Eukaryota</taxon>
        <taxon>Metazoa</taxon>
        <taxon>Spiralia</taxon>
        <taxon>Lophotrochozoa</taxon>
        <taxon>Annelida</taxon>
        <taxon>Polychaeta</taxon>
        <taxon>Sedentaria</taxon>
        <taxon>Canalipalpata</taxon>
        <taxon>Terebellida</taxon>
        <taxon>Terebelliformia</taxon>
        <taxon>Alvinellidae</taxon>
        <taxon>Paralvinella</taxon>
    </lineage>
</organism>
<protein>
    <submittedName>
        <fullName evidence="2">Uncharacterized protein</fullName>
    </submittedName>
</protein>
<reference evidence="2" key="1">
    <citation type="journal article" date="2023" name="Mol. Biol. Evol.">
        <title>Third-Generation Sequencing Reveals the Adaptive Role of the Epigenome in Three Deep-Sea Polychaetes.</title>
        <authorList>
            <person name="Perez M."/>
            <person name="Aroh O."/>
            <person name="Sun Y."/>
            <person name="Lan Y."/>
            <person name="Juniper S.K."/>
            <person name="Young C.R."/>
            <person name="Angers B."/>
            <person name="Qian P.Y."/>
        </authorList>
    </citation>
    <scope>NUCLEOTIDE SEQUENCE</scope>
    <source>
        <strain evidence="2">P08H-3</strain>
    </source>
</reference>
<evidence type="ECO:0000313" key="3">
    <source>
        <dbReference type="Proteomes" id="UP001208570"/>
    </source>
</evidence>
<dbReference type="Proteomes" id="UP001208570">
    <property type="component" value="Unassembled WGS sequence"/>
</dbReference>
<name>A0AAD9JA51_9ANNE</name>
<proteinExistence type="predicted"/>
<keyword evidence="3" id="KW-1185">Reference proteome</keyword>
<evidence type="ECO:0000256" key="1">
    <source>
        <dbReference type="SAM" id="MobiDB-lite"/>
    </source>
</evidence>
<dbReference type="EMBL" id="JAODUP010000469">
    <property type="protein sequence ID" value="KAK2149069.1"/>
    <property type="molecule type" value="Genomic_DNA"/>
</dbReference>